<sequence>MTHNTAYSPHYSTYNPSYHQQSPFTQFVSPTPSQSVSLNPNGFLLISGDNVTQYPSSSIRSTPQQSTHRPRNTIPAPPASAFARMRPTPHPTPQYFQQPHQFHFQPAFTPSPQFSQSFSNTTITPPEPQYTHHSDVKPRHSKRVHNVPTDDTRQSSSQPHSRTSHKFDPPPLPEISPLGSYPNPSDSFHPLPPEPPLFTTSIPPPLYYSPPLQQTRIVERRGLWEHTEDEEEEEEYEEEEKDDSAEEEEDSYEGTRGYSVEEDPTASRGGYLPPDLWELLQSFQPEKQPTLKEMRDRTRSSMQEDGEWIGFPYEKIEINEPPSDISPILLDA</sequence>
<evidence type="ECO:0000313" key="2">
    <source>
        <dbReference type="EMBL" id="KAK2955844.1"/>
    </source>
</evidence>
<organism evidence="2 3">
    <name type="scientific">Blattamonas nauphoetae</name>
    <dbReference type="NCBI Taxonomy" id="2049346"/>
    <lineage>
        <taxon>Eukaryota</taxon>
        <taxon>Metamonada</taxon>
        <taxon>Preaxostyla</taxon>
        <taxon>Oxymonadida</taxon>
        <taxon>Blattamonas</taxon>
    </lineage>
</organism>
<feature type="compositionally biased region" description="Basic and acidic residues" evidence="1">
    <location>
        <begin position="217"/>
        <end position="226"/>
    </location>
</feature>
<feature type="compositionally biased region" description="Acidic residues" evidence="1">
    <location>
        <begin position="227"/>
        <end position="252"/>
    </location>
</feature>
<protein>
    <submittedName>
        <fullName evidence="2">Uncharacterized protein</fullName>
    </submittedName>
</protein>
<reference evidence="2 3" key="1">
    <citation type="journal article" date="2022" name="bioRxiv">
        <title>Genomics of Preaxostyla Flagellates Illuminates Evolutionary Transitions and the Path Towards Mitochondrial Loss.</title>
        <authorList>
            <person name="Novak L.V.F."/>
            <person name="Treitli S.C."/>
            <person name="Pyrih J."/>
            <person name="Halakuc P."/>
            <person name="Pipaliya S.V."/>
            <person name="Vacek V."/>
            <person name="Brzon O."/>
            <person name="Soukal P."/>
            <person name="Eme L."/>
            <person name="Dacks J.B."/>
            <person name="Karnkowska A."/>
            <person name="Elias M."/>
            <person name="Hampl V."/>
        </authorList>
    </citation>
    <scope>NUCLEOTIDE SEQUENCE [LARGE SCALE GENOMIC DNA]</scope>
    <source>
        <strain evidence="2">NAU3</strain>
        <tissue evidence="2">Gut</tissue>
    </source>
</reference>
<feature type="compositionally biased region" description="Low complexity" evidence="1">
    <location>
        <begin position="93"/>
        <end position="122"/>
    </location>
</feature>
<keyword evidence="3" id="KW-1185">Reference proteome</keyword>
<dbReference type="Proteomes" id="UP001281761">
    <property type="component" value="Unassembled WGS sequence"/>
</dbReference>
<dbReference type="EMBL" id="JARBJD010000062">
    <property type="protein sequence ID" value="KAK2955844.1"/>
    <property type="molecule type" value="Genomic_DNA"/>
</dbReference>
<feature type="compositionally biased region" description="Pro residues" evidence="1">
    <location>
        <begin position="190"/>
        <end position="208"/>
    </location>
</feature>
<evidence type="ECO:0000313" key="3">
    <source>
        <dbReference type="Proteomes" id="UP001281761"/>
    </source>
</evidence>
<feature type="compositionally biased region" description="Basic and acidic residues" evidence="1">
    <location>
        <begin position="289"/>
        <end position="299"/>
    </location>
</feature>
<accession>A0ABQ9XWH5</accession>
<evidence type="ECO:0000256" key="1">
    <source>
        <dbReference type="SAM" id="MobiDB-lite"/>
    </source>
</evidence>
<feature type="region of interest" description="Disordered" evidence="1">
    <location>
        <begin position="54"/>
        <end position="332"/>
    </location>
</feature>
<gene>
    <name evidence="2" type="ORF">BLNAU_9195</name>
</gene>
<name>A0ABQ9XWH5_9EUKA</name>
<proteinExistence type="predicted"/>
<comment type="caution">
    <text evidence="2">The sequence shown here is derived from an EMBL/GenBank/DDBJ whole genome shotgun (WGS) entry which is preliminary data.</text>
</comment>
<feature type="compositionally biased region" description="Polar residues" evidence="1">
    <location>
        <begin position="54"/>
        <end position="67"/>
    </location>
</feature>